<evidence type="ECO:0000256" key="2">
    <source>
        <dbReference type="RuleBase" id="RU003616"/>
    </source>
</evidence>
<proteinExistence type="inferred from homology"/>
<dbReference type="InterPro" id="IPR002068">
    <property type="entry name" value="A-crystallin/Hsp20_dom"/>
</dbReference>
<organism evidence="4 5">
    <name type="scientific">Clostridium cibarium</name>
    <dbReference type="NCBI Taxonomy" id="2762247"/>
    <lineage>
        <taxon>Bacteria</taxon>
        <taxon>Bacillati</taxon>
        <taxon>Bacillota</taxon>
        <taxon>Clostridia</taxon>
        <taxon>Eubacteriales</taxon>
        <taxon>Clostridiaceae</taxon>
        <taxon>Clostridium</taxon>
    </lineage>
</organism>
<dbReference type="InterPro" id="IPR008978">
    <property type="entry name" value="HSP20-like_chaperone"/>
</dbReference>
<evidence type="ECO:0000313" key="5">
    <source>
        <dbReference type="Proteomes" id="UP000627781"/>
    </source>
</evidence>
<dbReference type="Pfam" id="PF00011">
    <property type="entry name" value="HSP20"/>
    <property type="match status" value="1"/>
</dbReference>
<dbReference type="PROSITE" id="PS01031">
    <property type="entry name" value="SHSP"/>
    <property type="match status" value="1"/>
</dbReference>
<gene>
    <name evidence="4" type="ORF">H9661_09205</name>
</gene>
<sequence>MFGLVPFRSNGVKSTGNSFDDFFSSFFNDDFFSPVNMGGNFKADIKETANEYIMEAELPGVKKEDINLEYKDNNLVVSGKRDEILEESKDNYIRKERHYGQFVRSFYINNVDKDNISATFENGVLHVNMPKVENVINNSNRIEIK</sequence>
<evidence type="ECO:0000259" key="3">
    <source>
        <dbReference type="PROSITE" id="PS01031"/>
    </source>
</evidence>
<comment type="caution">
    <text evidence="4">The sequence shown here is derived from an EMBL/GenBank/DDBJ whole genome shotgun (WGS) entry which is preliminary data.</text>
</comment>
<dbReference type="RefSeq" id="WP_143315203.1">
    <property type="nucleotide sequence ID" value="NZ_JACSRA010000012.1"/>
</dbReference>
<dbReference type="PANTHER" id="PTHR11527">
    <property type="entry name" value="HEAT-SHOCK PROTEIN 20 FAMILY MEMBER"/>
    <property type="match status" value="1"/>
</dbReference>
<evidence type="ECO:0000256" key="1">
    <source>
        <dbReference type="PROSITE-ProRule" id="PRU00285"/>
    </source>
</evidence>
<dbReference type="InterPro" id="IPR031107">
    <property type="entry name" value="Small_HSP"/>
</dbReference>
<evidence type="ECO:0000313" key="4">
    <source>
        <dbReference type="EMBL" id="MBD7911532.1"/>
    </source>
</evidence>
<name>A0ABR8PTN0_9CLOT</name>
<reference evidence="4 5" key="1">
    <citation type="submission" date="2020-08" db="EMBL/GenBank/DDBJ databases">
        <title>A Genomic Blueprint of the Chicken Gut Microbiome.</title>
        <authorList>
            <person name="Gilroy R."/>
            <person name="Ravi A."/>
            <person name="Getino M."/>
            <person name="Pursley I."/>
            <person name="Horton D.L."/>
            <person name="Alikhan N.-F."/>
            <person name="Baker D."/>
            <person name="Gharbi K."/>
            <person name="Hall N."/>
            <person name="Watson M."/>
            <person name="Adriaenssens E.M."/>
            <person name="Foster-Nyarko E."/>
            <person name="Jarju S."/>
            <person name="Secka A."/>
            <person name="Antonio M."/>
            <person name="Oren A."/>
            <person name="Chaudhuri R."/>
            <person name="La Ragione R.M."/>
            <person name="Hildebrand F."/>
            <person name="Pallen M.J."/>
        </authorList>
    </citation>
    <scope>NUCLEOTIDE SEQUENCE [LARGE SCALE GENOMIC DNA]</scope>
    <source>
        <strain evidence="4 5">Sa3CVN1</strain>
    </source>
</reference>
<dbReference type="SUPFAM" id="SSF49764">
    <property type="entry name" value="HSP20-like chaperones"/>
    <property type="match status" value="1"/>
</dbReference>
<dbReference type="CDD" id="cd06471">
    <property type="entry name" value="ACD_LpsHSP_like"/>
    <property type="match status" value="1"/>
</dbReference>
<protein>
    <submittedName>
        <fullName evidence="4">Hsp20/alpha crystallin family protein</fullName>
    </submittedName>
</protein>
<dbReference type="Gene3D" id="2.60.40.790">
    <property type="match status" value="1"/>
</dbReference>
<dbReference type="EMBL" id="JACSRA010000012">
    <property type="protein sequence ID" value="MBD7911532.1"/>
    <property type="molecule type" value="Genomic_DNA"/>
</dbReference>
<feature type="domain" description="SHSP" evidence="3">
    <location>
        <begin position="34"/>
        <end position="145"/>
    </location>
</feature>
<comment type="similarity">
    <text evidence="1 2">Belongs to the small heat shock protein (HSP20) family.</text>
</comment>
<accession>A0ABR8PTN0</accession>
<dbReference type="Proteomes" id="UP000627781">
    <property type="component" value="Unassembled WGS sequence"/>
</dbReference>
<keyword evidence="5" id="KW-1185">Reference proteome</keyword>